<sequence length="410" mass="44752">MAPIRSQDPHSTAQCCTERTVYEHGAFVKRFFCNLCNGSVKRKGDFQRHMRKHSTERRFLCTWAGCTHTEGFTQKSNMEQHIKSVHLGMRYSCPHSWVAADGTVYECDHEASDPSGLIRHRSLNHGFEAGDDEKKIEKPTPEGMTFPESKYAKGNNKRKADEDDEESAKDPARRAKRSKTTPAPVPSSSSSSSRSASKKKSTRRASAPAHTEEQEFDLSSMYTFSASQSSTPSPITAADWDLGFSNAQSQPATGVSSAKPLTFPYLATPAPVDNLETLLNAAAQTAAVNNWSLGPHMEDFNFSFAASALPSLACNGTIDPSVLMLPAPIVSPKPEQASLANAGYSSAPNFYDPSRAEGMMTTMGWQSYADSTPGSSRESTASPDFSLFDDLSLFMPVPVPDEHTYGSFAW</sequence>
<dbReference type="EMBL" id="AYKW01000034">
    <property type="protein sequence ID" value="PIL27021.1"/>
    <property type="molecule type" value="Genomic_DNA"/>
</dbReference>
<reference evidence="4 5" key="1">
    <citation type="journal article" date="2015" name="Sci. Rep.">
        <title>Chromosome-level genome map provides insights into diverse defense mechanisms in the medicinal fungus Ganoderma sinense.</title>
        <authorList>
            <person name="Zhu Y."/>
            <person name="Xu J."/>
            <person name="Sun C."/>
            <person name="Zhou S."/>
            <person name="Xu H."/>
            <person name="Nelson D.R."/>
            <person name="Qian J."/>
            <person name="Song J."/>
            <person name="Luo H."/>
            <person name="Xiang L."/>
            <person name="Li Y."/>
            <person name="Xu Z."/>
            <person name="Ji A."/>
            <person name="Wang L."/>
            <person name="Lu S."/>
            <person name="Hayward A."/>
            <person name="Sun W."/>
            <person name="Li X."/>
            <person name="Schwartz D.C."/>
            <person name="Wang Y."/>
            <person name="Chen S."/>
        </authorList>
    </citation>
    <scope>NUCLEOTIDE SEQUENCE [LARGE SCALE GENOMIC DNA]</scope>
    <source>
        <strain evidence="4 5">ZZ0214-1</strain>
    </source>
</reference>
<evidence type="ECO:0000256" key="2">
    <source>
        <dbReference type="SAM" id="MobiDB-lite"/>
    </source>
</evidence>
<proteinExistence type="predicted"/>
<feature type="domain" description="C2H2-type" evidence="3">
    <location>
        <begin position="31"/>
        <end position="58"/>
    </location>
</feature>
<protein>
    <submittedName>
        <fullName evidence="4">Transcription factor</fullName>
    </submittedName>
</protein>
<dbReference type="Pfam" id="PF00096">
    <property type="entry name" value="zf-C2H2"/>
    <property type="match status" value="1"/>
</dbReference>
<evidence type="ECO:0000313" key="5">
    <source>
        <dbReference type="Proteomes" id="UP000230002"/>
    </source>
</evidence>
<feature type="compositionally biased region" description="Low complexity" evidence="2">
    <location>
        <begin position="180"/>
        <end position="195"/>
    </location>
</feature>
<dbReference type="OrthoDB" id="2754820at2759"/>
<dbReference type="STRING" id="1077348.A0A2G8RZS7"/>
<keyword evidence="1" id="KW-0863">Zinc-finger</keyword>
<dbReference type="PROSITE" id="PS50157">
    <property type="entry name" value="ZINC_FINGER_C2H2_2"/>
    <property type="match status" value="1"/>
</dbReference>
<comment type="caution">
    <text evidence="4">The sequence shown here is derived from an EMBL/GenBank/DDBJ whole genome shotgun (WGS) entry which is preliminary data.</text>
</comment>
<evidence type="ECO:0000256" key="1">
    <source>
        <dbReference type="PROSITE-ProRule" id="PRU00042"/>
    </source>
</evidence>
<organism evidence="4 5">
    <name type="scientific">Ganoderma sinense ZZ0214-1</name>
    <dbReference type="NCBI Taxonomy" id="1077348"/>
    <lineage>
        <taxon>Eukaryota</taxon>
        <taxon>Fungi</taxon>
        <taxon>Dikarya</taxon>
        <taxon>Basidiomycota</taxon>
        <taxon>Agaricomycotina</taxon>
        <taxon>Agaricomycetes</taxon>
        <taxon>Polyporales</taxon>
        <taxon>Polyporaceae</taxon>
        <taxon>Ganoderma</taxon>
    </lineage>
</organism>
<dbReference type="GO" id="GO:0008270">
    <property type="term" value="F:zinc ion binding"/>
    <property type="evidence" value="ECO:0007669"/>
    <property type="project" value="UniProtKB-KW"/>
</dbReference>
<gene>
    <name evidence="4" type="ORF">GSI_10160</name>
</gene>
<dbReference type="SUPFAM" id="SSF57667">
    <property type="entry name" value="beta-beta-alpha zinc fingers"/>
    <property type="match status" value="1"/>
</dbReference>
<feature type="region of interest" description="Disordered" evidence="2">
    <location>
        <begin position="126"/>
        <end position="215"/>
    </location>
</feature>
<keyword evidence="1" id="KW-0862">Zinc</keyword>
<keyword evidence="1" id="KW-0479">Metal-binding</keyword>
<dbReference type="PROSITE" id="PS00028">
    <property type="entry name" value="ZINC_FINGER_C2H2_1"/>
    <property type="match status" value="1"/>
</dbReference>
<dbReference type="Proteomes" id="UP000230002">
    <property type="component" value="Unassembled WGS sequence"/>
</dbReference>
<keyword evidence="5" id="KW-1185">Reference proteome</keyword>
<accession>A0A2G8RZS7</accession>
<name>A0A2G8RZS7_9APHY</name>
<evidence type="ECO:0000313" key="4">
    <source>
        <dbReference type="EMBL" id="PIL27021.1"/>
    </source>
</evidence>
<dbReference type="AlphaFoldDB" id="A0A2G8RZS7"/>
<dbReference type="SMART" id="SM00355">
    <property type="entry name" value="ZnF_C2H2"/>
    <property type="match status" value="3"/>
</dbReference>
<dbReference type="InterPro" id="IPR036236">
    <property type="entry name" value="Znf_C2H2_sf"/>
</dbReference>
<dbReference type="InterPro" id="IPR013087">
    <property type="entry name" value="Znf_C2H2_type"/>
</dbReference>
<evidence type="ECO:0000259" key="3">
    <source>
        <dbReference type="PROSITE" id="PS50157"/>
    </source>
</evidence>
<dbReference type="Gene3D" id="3.30.160.60">
    <property type="entry name" value="Classic Zinc Finger"/>
    <property type="match status" value="1"/>
</dbReference>